<dbReference type="GO" id="GO:0004497">
    <property type="term" value="F:monooxygenase activity"/>
    <property type="evidence" value="ECO:0007669"/>
    <property type="project" value="InterPro"/>
</dbReference>
<comment type="similarity">
    <text evidence="1">Belongs to the cytochrome P450 family.</text>
</comment>
<dbReference type="Pfam" id="PF00067">
    <property type="entry name" value="p450"/>
    <property type="match status" value="1"/>
</dbReference>
<accession>A0AAX6IB91</accession>
<dbReference type="EMBL" id="JANAVB010003200">
    <property type="protein sequence ID" value="KAJ6850193.1"/>
    <property type="molecule type" value="Genomic_DNA"/>
</dbReference>
<keyword evidence="5" id="KW-0408">Iron</keyword>
<keyword evidence="3" id="KW-0479">Metal-binding</keyword>
<reference evidence="6" key="1">
    <citation type="journal article" date="2023" name="GigaByte">
        <title>Genome assembly of the bearded iris, Iris pallida Lam.</title>
        <authorList>
            <person name="Bruccoleri R.E."/>
            <person name="Oakeley E.J."/>
            <person name="Faust A.M.E."/>
            <person name="Altorfer M."/>
            <person name="Dessus-Babus S."/>
            <person name="Burckhardt D."/>
            <person name="Oertli M."/>
            <person name="Naumann U."/>
            <person name="Petersen F."/>
            <person name="Wong J."/>
        </authorList>
    </citation>
    <scope>NUCLEOTIDE SEQUENCE</scope>
    <source>
        <strain evidence="6">GSM-AAB239-AS_SAM_17_03QT</strain>
    </source>
</reference>
<evidence type="ECO:0000256" key="1">
    <source>
        <dbReference type="ARBA" id="ARBA00010617"/>
    </source>
</evidence>
<evidence type="ECO:0000256" key="5">
    <source>
        <dbReference type="ARBA" id="ARBA00023004"/>
    </source>
</evidence>
<dbReference type="InterPro" id="IPR001128">
    <property type="entry name" value="Cyt_P450"/>
</dbReference>
<evidence type="ECO:0000313" key="7">
    <source>
        <dbReference type="Proteomes" id="UP001140949"/>
    </source>
</evidence>
<evidence type="ECO:0000256" key="2">
    <source>
        <dbReference type="ARBA" id="ARBA00022617"/>
    </source>
</evidence>
<reference evidence="6" key="2">
    <citation type="submission" date="2023-04" db="EMBL/GenBank/DDBJ databases">
        <authorList>
            <person name="Bruccoleri R.E."/>
            <person name="Oakeley E.J."/>
            <person name="Faust A.-M."/>
            <person name="Dessus-Babus S."/>
            <person name="Altorfer M."/>
            <person name="Burckhardt D."/>
            <person name="Oertli M."/>
            <person name="Naumann U."/>
            <person name="Petersen F."/>
            <person name="Wong J."/>
        </authorList>
    </citation>
    <scope>NUCLEOTIDE SEQUENCE</scope>
    <source>
        <strain evidence="6">GSM-AAB239-AS_SAM_17_03QT</strain>
        <tissue evidence="6">Leaf</tissue>
    </source>
</reference>
<dbReference type="SUPFAM" id="SSF48264">
    <property type="entry name" value="Cytochrome P450"/>
    <property type="match status" value="1"/>
</dbReference>
<dbReference type="Proteomes" id="UP001140949">
    <property type="component" value="Unassembled WGS sequence"/>
</dbReference>
<proteinExistence type="inferred from homology"/>
<evidence type="ECO:0000313" key="6">
    <source>
        <dbReference type="EMBL" id="KAJ6850193.1"/>
    </source>
</evidence>
<dbReference type="GO" id="GO:0020037">
    <property type="term" value="F:heme binding"/>
    <property type="evidence" value="ECO:0007669"/>
    <property type="project" value="InterPro"/>
</dbReference>
<name>A0AAX6IB91_IRIPA</name>
<dbReference type="GO" id="GO:0016705">
    <property type="term" value="F:oxidoreductase activity, acting on paired donors, with incorporation or reduction of molecular oxygen"/>
    <property type="evidence" value="ECO:0007669"/>
    <property type="project" value="InterPro"/>
</dbReference>
<dbReference type="GO" id="GO:0005506">
    <property type="term" value="F:iron ion binding"/>
    <property type="evidence" value="ECO:0007669"/>
    <property type="project" value="InterPro"/>
</dbReference>
<sequence>MSGLKEERKDVLLLVDVAVAEPKFRTSTAEPIKASCDREHAHLVGSVPHRRLRELSRRHGPLMLVRLGQVDFLVVSSPEAAEEVLKIHGTNFACRSKVGSVEFISYGYSDPFFCPYGRIQRVQRPRGSKCSSAANAPAGIVF</sequence>
<dbReference type="InterPro" id="IPR036396">
    <property type="entry name" value="Cyt_P450_sf"/>
</dbReference>
<dbReference type="Gene3D" id="1.10.630.10">
    <property type="entry name" value="Cytochrome P450"/>
    <property type="match status" value="1"/>
</dbReference>
<dbReference type="PANTHER" id="PTHR47955">
    <property type="entry name" value="CYTOCHROME P450 FAMILY 71 PROTEIN"/>
    <property type="match status" value="1"/>
</dbReference>
<gene>
    <name evidence="6" type="ORF">M6B38_266305</name>
</gene>
<evidence type="ECO:0000256" key="4">
    <source>
        <dbReference type="ARBA" id="ARBA00023002"/>
    </source>
</evidence>
<organism evidence="6 7">
    <name type="scientific">Iris pallida</name>
    <name type="common">Sweet iris</name>
    <dbReference type="NCBI Taxonomy" id="29817"/>
    <lineage>
        <taxon>Eukaryota</taxon>
        <taxon>Viridiplantae</taxon>
        <taxon>Streptophyta</taxon>
        <taxon>Embryophyta</taxon>
        <taxon>Tracheophyta</taxon>
        <taxon>Spermatophyta</taxon>
        <taxon>Magnoliopsida</taxon>
        <taxon>Liliopsida</taxon>
        <taxon>Asparagales</taxon>
        <taxon>Iridaceae</taxon>
        <taxon>Iridoideae</taxon>
        <taxon>Irideae</taxon>
        <taxon>Iris</taxon>
    </lineage>
</organism>
<comment type="caution">
    <text evidence="6">The sequence shown here is derived from an EMBL/GenBank/DDBJ whole genome shotgun (WGS) entry which is preliminary data.</text>
</comment>
<dbReference type="PANTHER" id="PTHR47955:SF8">
    <property type="entry name" value="CYTOCHROME P450 71D11-LIKE"/>
    <property type="match status" value="1"/>
</dbReference>
<evidence type="ECO:0000256" key="3">
    <source>
        <dbReference type="ARBA" id="ARBA00022723"/>
    </source>
</evidence>
<keyword evidence="4" id="KW-0560">Oxidoreductase</keyword>
<keyword evidence="7" id="KW-1185">Reference proteome</keyword>
<keyword evidence="2" id="KW-0349">Heme</keyword>
<dbReference type="AlphaFoldDB" id="A0AAX6IB91"/>
<protein>
    <submittedName>
        <fullName evidence="6">Premnaspirodiene oxygenase</fullName>
    </submittedName>
</protein>